<evidence type="ECO:0000256" key="9">
    <source>
        <dbReference type="ARBA" id="ARBA00022946"/>
    </source>
</evidence>
<accession>D8LMD3</accession>
<keyword evidence="11 14" id="KW-0472">Membrane</keyword>
<evidence type="ECO:0000256" key="4">
    <source>
        <dbReference type="ARBA" id="ARBA00022528"/>
    </source>
</evidence>
<feature type="transmembrane region" description="Helical" evidence="14">
    <location>
        <begin position="532"/>
        <end position="552"/>
    </location>
</feature>
<evidence type="ECO:0000256" key="1">
    <source>
        <dbReference type="ARBA" id="ARBA00004141"/>
    </source>
</evidence>
<keyword evidence="4" id="KW-0150">Chloroplast</keyword>
<dbReference type="InParanoid" id="D8LMD3"/>
<feature type="compositionally biased region" description="Low complexity" evidence="13">
    <location>
        <begin position="91"/>
        <end position="109"/>
    </location>
</feature>
<feature type="transmembrane region" description="Helical" evidence="14">
    <location>
        <begin position="642"/>
        <end position="666"/>
    </location>
</feature>
<keyword evidence="9" id="KW-0809">Transit peptide</keyword>
<keyword evidence="17" id="KW-1185">Reference proteome</keyword>
<dbReference type="GO" id="GO:0016020">
    <property type="term" value="C:membrane"/>
    <property type="evidence" value="ECO:0007669"/>
    <property type="project" value="UniProtKB-SubCell"/>
</dbReference>
<dbReference type="OrthoDB" id="195057at2759"/>
<dbReference type="PANTHER" id="PTHR31412:SF0">
    <property type="entry name" value="ZINC METALLOPROTEASE EGY1, CHLOROPLASTIC-RELATED"/>
    <property type="match status" value="1"/>
</dbReference>
<evidence type="ECO:0000256" key="11">
    <source>
        <dbReference type="ARBA" id="ARBA00023136"/>
    </source>
</evidence>
<feature type="transmembrane region" description="Helical" evidence="14">
    <location>
        <begin position="673"/>
        <end position="692"/>
    </location>
</feature>
<keyword evidence="8" id="KW-0378">Hydrolase</keyword>
<evidence type="ECO:0000313" key="17">
    <source>
        <dbReference type="Proteomes" id="UP000002630"/>
    </source>
</evidence>
<dbReference type="GO" id="GO:0009507">
    <property type="term" value="C:chloroplast"/>
    <property type="evidence" value="ECO:0007669"/>
    <property type="project" value="UniProtKB-SubCell"/>
</dbReference>
<feature type="transmembrane region" description="Helical" evidence="14">
    <location>
        <begin position="500"/>
        <end position="520"/>
    </location>
</feature>
<evidence type="ECO:0000256" key="14">
    <source>
        <dbReference type="SAM" id="Phobius"/>
    </source>
</evidence>
<feature type="region of interest" description="Disordered" evidence="13">
    <location>
        <begin position="41"/>
        <end position="119"/>
    </location>
</feature>
<feature type="transmembrane region" description="Helical" evidence="14">
    <location>
        <begin position="763"/>
        <end position="781"/>
    </location>
</feature>
<feature type="transmembrane region" description="Helical" evidence="14">
    <location>
        <begin position="572"/>
        <end position="591"/>
    </location>
</feature>
<evidence type="ECO:0000313" key="16">
    <source>
        <dbReference type="EMBL" id="CBN77543.1"/>
    </source>
</evidence>
<dbReference type="GO" id="GO:0008233">
    <property type="term" value="F:peptidase activity"/>
    <property type="evidence" value="ECO:0007669"/>
    <property type="project" value="UniProtKB-KW"/>
</dbReference>
<feature type="transmembrane region" description="Helical" evidence="14">
    <location>
        <begin position="712"/>
        <end position="743"/>
    </location>
</feature>
<dbReference type="CDD" id="cd06160">
    <property type="entry name" value="S2P-M50_like_2"/>
    <property type="match status" value="1"/>
</dbReference>
<gene>
    <name evidence="16" type="ORF">Esi_0004_0121</name>
</gene>
<evidence type="ECO:0000256" key="12">
    <source>
        <dbReference type="SAM" id="Coils"/>
    </source>
</evidence>
<dbReference type="Proteomes" id="UP000002630">
    <property type="component" value="Linkage Group LG03"/>
</dbReference>
<evidence type="ECO:0000256" key="7">
    <source>
        <dbReference type="ARBA" id="ARBA00022692"/>
    </source>
</evidence>
<dbReference type="eggNOG" id="ENOG502QUAP">
    <property type="taxonomic scope" value="Eukaryota"/>
</dbReference>
<sequence>MDLRHRRCGLVAAAGAMALLANKVADVQGFAFSLQQKTAASTASATAVGRSRAAAAPSREVCARSDGSTRPVAATSWSSRRTRTALRMASEESSSPSGGGATAAEAIPPEGGGAGEGIGGAKEVLAETAQSEKLRLTAEKLKLQAEKLRLEVEKEQLILQAEKLQDKEALEGKQDALIGKLRELNGRDEELTALVKKEIKKVNADLFMRLADVAETTLDVEERNSLVSLSEDVMRAVDRVDKAKALKVSKGIKEILDRAEEIEKATRARAAAQALVQAQNASYGTISDNLSANKGKEGSVEDMLDLQALPSSKMQDLRNLAGMGGAGGKNSTAEGLPTVLSDAMNVMFLPLWVPTSLLKFVGSAPALLEADIETVKSDVLGMKTFYVTGMEKSPFAALYRGNMRGKSSEECSEGVKKDGAPNRRWASFHQEVFEAVTAKLESIPGLSDRVQLFLMGDPTPLTPEQAVQMGDKPVDPVLMLISKEAKPGQTSKVISISGTAITFMGTAFTAFAYGIGNFALRPEFYEKINEGDVAVAGMALPIMMGVLTLQFIHEIGHRVMAGNKDIEMGPPIFIPSLQTGLFGAITPLLSFPKNRKDYFDVASAGPLLGTFVSLAVFVVGIMMTGSATPEALEMFPLVPAGLFHSSLLVGIMTSIGLPNVMGLAVASTVPIHPLAIVGVTGIIVNALNLMPIGSLDGGRIAMSAFGRKAGGVLGTVTLLLQAISSVFNNYSLQLFWGLLVILFQRGQDLPAKDELTEVGEGRIVTTGLLLFFSLITLIPFPEVTQVL</sequence>
<protein>
    <recommendedName>
        <fullName evidence="15">Peptidase M50 domain-containing protein</fullName>
    </recommendedName>
</protein>
<proteinExistence type="inferred from homology"/>
<dbReference type="AlphaFoldDB" id="D8LMD3"/>
<evidence type="ECO:0000256" key="6">
    <source>
        <dbReference type="ARBA" id="ARBA00022670"/>
    </source>
</evidence>
<evidence type="ECO:0000256" key="13">
    <source>
        <dbReference type="SAM" id="MobiDB-lite"/>
    </source>
</evidence>
<keyword evidence="5" id="KW-0934">Plastid</keyword>
<feature type="compositionally biased region" description="Low complexity" evidence="13">
    <location>
        <begin position="41"/>
        <end position="59"/>
    </location>
</feature>
<dbReference type="GO" id="GO:0006508">
    <property type="term" value="P:proteolysis"/>
    <property type="evidence" value="ECO:0007669"/>
    <property type="project" value="UniProtKB-KW"/>
</dbReference>
<dbReference type="OMA" id="PLNETYM"/>
<feature type="domain" description="Peptidase M50" evidence="15">
    <location>
        <begin position="544"/>
        <end position="707"/>
    </location>
</feature>
<comment type="subcellular location">
    <subcellularLocation>
        <location evidence="1">Membrane</location>
        <topology evidence="1">Multi-pass membrane protein</topology>
    </subcellularLocation>
    <subcellularLocation>
        <location evidence="2">Plastid</location>
        <location evidence="2">Chloroplast</location>
    </subcellularLocation>
</comment>
<evidence type="ECO:0000256" key="8">
    <source>
        <dbReference type="ARBA" id="ARBA00022801"/>
    </source>
</evidence>
<evidence type="ECO:0000256" key="2">
    <source>
        <dbReference type="ARBA" id="ARBA00004229"/>
    </source>
</evidence>
<evidence type="ECO:0000259" key="15">
    <source>
        <dbReference type="Pfam" id="PF02163"/>
    </source>
</evidence>
<dbReference type="STRING" id="2880.D8LMD3"/>
<dbReference type="PANTHER" id="PTHR31412">
    <property type="entry name" value="ZINC METALLOPROTEASE EGY1"/>
    <property type="match status" value="1"/>
</dbReference>
<feature type="coiled-coil region" evidence="12">
    <location>
        <begin position="126"/>
        <end position="187"/>
    </location>
</feature>
<keyword evidence="12" id="KW-0175">Coiled coil</keyword>
<dbReference type="EMBL" id="FN649728">
    <property type="protein sequence ID" value="CBN77543.1"/>
    <property type="molecule type" value="Genomic_DNA"/>
</dbReference>
<evidence type="ECO:0000256" key="3">
    <source>
        <dbReference type="ARBA" id="ARBA00007931"/>
    </source>
</evidence>
<keyword evidence="7 14" id="KW-0812">Transmembrane</keyword>
<dbReference type="InterPro" id="IPR008915">
    <property type="entry name" value="Peptidase_M50"/>
</dbReference>
<feature type="transmembrane region" description="Helical" evidence="14">
    <location>
        <begin position="598"/>
        <end position="622"/>
    </location>
</feature>
<dbReference type="InterPro" id="IPR044838">
    <property type="entry name" value="EGY1-like"/>
</dbReference>
<evidence type="ECO:0000256" key="10">
    <source>
        <dbReference type="ARBA" id="ARBA00022989"/>
    </source>
</evidence>
<dbReference type="Pfam" id="PF02163">
    <property type="entry name" value="Peptidase_M50"/>
    <property type="match status" value="1"/>
</dbReference>
<evidence type="ECO:0000256" key="5">
    <source>
        <dbReference type="ARBA" id="ARBA00022640"/>
    </source>
</evidence>
<name>D8LMD3_ECTSI</name>
<organism evidence="16 17">
    <name type="scientific">Ectocarpus siliculosus</name>
    <name type="common">Brown alga</name>
    <name type="synonym">Conferva siliculosa</name>
    <dbReference type="NCBI Taxonomy" id="2880"/>
    <lineage>
        <taxon>Eukaryota</taxon>
        <taxon>Sar</taxon>
        <taxon>Stramenopiles</taxon>
        <taxon>Ochrophyta</taxon>
        <taxon>PX clade</taxon>
        <taxon>Phaeophyceae</taxon>
        <taxon>Ectocarpales</taxon>
        <taxon>Ectocarpaceae</taxon>
        <taxon>Ectocarpus</taxon>
    </lineage>
</organism>
<keyword evidence="10 14" id="KW-1133">Transmembrane helix</keyword>
<comment type="similarity">
    <text evidence="3">Belongs to the peptidase M50B family.</text>
</comment>
<reference evidence="16 17" key="1">
    <citation type="journal article" date="2010" name="Nature">
        <title>The Ectocarpus genome and the independent evolution of multicellularity in brown algae.</title>
        <authorList>
            <person name="Cock J.M."/>
            <person name="Sterck L."/>
            <person name="Rouze P."/>
            <person name="Scornet D."/>
            <person name="Allen A.E."/>
            <person name="Amoutzias G."/>
            <person name="Anthouard V."/>
            <person name="Artiguenave F."/>
            <person name="Aury J.M."/>
            <person name="Badger J.H."/>
            <person name="Beszteri B."/>
            <person name="Billiau K."/>
            <person name="Bonnet E."/>
            <person name="Bothwell J.H."/>
            <person name="Bowler C."/>
            <person name="Boyen C."/>
            <person name="Brownlee C."/>
            <person name="Carrano C.J."/>
            <person name="Charrier B."/>
            <person name="Cho G.Y."/>
            <person name="Coelho S.M."/>
            <person name="Collen J."/>
            <person name="Corre E."/>
            <person name="Da Silva C."/>
            <person name="Delage L."/>
            <person name="Delaroque N."/>
            <person name="Dittami S.M."/>
            <person name="Doulbeau S."/>
            <person name="Elias M."/>
            <person name="Farnham G."/>
            <person name="Gachon C.M."/>
            <person name="Gschloessl B."/>
            <person name="Heesch S."/>
            <person name="Jabbari K."/>
            <person name="Jubin C."/>
            <person name="Kawai H."/>
            <person name="Kimura K."/>
            <person name="Kloareg B."/>
            <person name="Kupper F.C."/>
            <person name="Lang D."/>
            <person name="Le Bail A."/>
            <person name="Leblanc C."/>
            <person name="Lerouge P."/>
            <person name="Lohr M."/>
            <person name="Lopez P.J."/>
            <person name="Martens C."/>
            <person name="Maumus F."/>
            <person name="Michel G."/>
            <person name="Miranda-Saavedra D."/>
            <person name="Morales J."/>
            <person name="Moreau H."/>
            <person name="Motomura T."/>
            <person name="Nagasato C."/>
            <person name="Napoli C.A."/>
            <person name="Nelson D.R."/>
            <person name="Nyvall-Collen P."/>
            <person name="Peters A.F."/>
            <person name="Pommier C."/>
            <person name="Potin P."/>
            <person name="Poulain J."/>
            <person name="Quesneville H."/>
            <person name="Read B."/>
            <person name="Rensing S.A."/>
            <person name="Ritter A."/>
            <person name="Rousvoal S."/>
            <person name="Samanta M."/>
            <person name="Samson G."/>
            <person name="Schroeder D.C."/>
            <person name="Segurens B."/>
            <person name="Strittmatter M."/>
            <person name="Tonon T."/>
            <person name="Tregear J.W."/>
            <person name="Valentin K."/>
            <person name="von Dassow P."/>
            <person name="Yamagishi T."/>
            <person name="Van de Peer Y."/>
            <person name="Wincker P."/>
        </authorList>
    </citation>
    <scope>NUCLEOTIDE SEQUENCE [LARGE SCALE GENOMIC DNA]</scope>
    <source>
        <strain evidence="17">Ec32 / CCAP1310/4</strain>
    </source>
</reference>
<keyword evidence="6" id="KW-0645">Protease</keyword>
<feature type="compositionally biased region" description="Gly residues" evidence="13">
    <location>
        <begin position="110"/>
        <end position="119"/>
    </location>
</feature>
<dbReference type="EMBL" id="FN648596">
    <property type="protein sequence ID" value="CBN77543.1"/>
    <property type="molecule type" value="Genomic_DNA"/>
</dbReference>